<name>A0A2P2Q0D3_RHIMU</name>
<proteinExistence type="predicted"/>
<organism evidence="1">
    <name type="scientific">Rhizophora mucronata</name>
    <name type="common">Asiatic mangrove</name>
    <dbReference type="NCBI Taxonomy" id="61149"/>
    <lineage>
        <taxon>Eukaryota</taxon>
        <taxon>Viridiplantae</taxon>
        <taxon>Streptophyta</taxon>
        <taxon>Embryophyta</taxon>
        <taxon>Tracheophyta</taxon>
        <taxon>Spermatophyta</taxon>
        <taxon>Magnoliopsida</taxon>
        <taxon>eudicotyledons</taxon>
        <taxon>Gunneridae</taxon>
        <taxon>Pentapetalae</taxon>
        <taxon>rosids</taxon>
        <taxon>fabids</taxon>
        <taxon>Malpighiales</taxon>
        <taxon>Rhizophoraceae</taxon>
        <taxon>Rhizophora</taxon>
    </lineage>
</organism>
<accession>A0A2P2Q0D3</accession>
<reference evidence="1" key="1">
    <citation type="submission" date="2018-02" db="EMBL/GenBank/DDBJ databases">
        <title>Rhizophora mucronata_Transcriptome.</title>
        <authorList>
            <person name="Meera S.P."/>
            <person name="Sreeshan A."/>
            <person name="Augustine A."/>
        </authorList>
    </citation>
    <scope>NUCLEOTIDE SEQUENCE</scope>
    <source>
        <tissue evidence="1">Leaf</tissue>
    </source>
</reference>
<dbReference type="AlphaFoldDB" id="A0A2P2Q0D3"/>
<sequence length="37" mass="4189">MTTFLKLVSFFVVKLKAGKVPFPMKTLLEKEDMVKGS</sequence>
<evidence type="ECO:0000313" key="1">
    <source>
        <dbReference type="EMBL" id="MBX60393.1"/>
    </source>
</evidence>
<dbReference type="EMBL" id="GGEC01079909">
    <property type="protein sequence ID" value="MBX60393.1"/>
    <property type="molecule type" value="Transcribed_RNA"/>
</dbReference>
<protein>
    <submittedName>
        <fullName evidence="1">Uncharacterized protein</fullName>
    </submittedName>
</protein>